<reference evidence="1 2" key="1">
    <citation type="submission" date="2018-05" db="EMBL/GenBank/DDBJ databases">
        <title>The draft genome of strain NS-104.</title>
        <authorList>
            <person name="Hang P."/>
            <person name="Jiang J."/>
        </authorList>
    </citation>
    <scope>NUCLEOTIDE SEQUENCE [LARGE SCALE GENOMIC DNA]</scope>
    <source>
        <strain evidence="1 2">NS-104</strain>
    </source>
</reference>
<gene>
    <name evidence="1" type="ORF">DEM27_21955</name>
</gene>
<dbReference type="Proteomes" id="UP000245252">
    <property type="component" value="Unassembled WGS sequence"/>
</dbReference>
<dbReference type="EMBL" id="QFBC01000012">
    <property type="protein sequence ID" value="PWE54000.1"/>
    <property type="molecule type" value="Genomic_DNA"/>
</dbReference>
<keyword evidence="2" id="KW-1185">Reference proteome</keyword>
<dbReference type="AlphaFoldDB" id="A0A2U2DL48"/>
<evidence type="ECO:0000313" key="1">
    <source>
        <dbReference type="EMBL" id="PWE54000.1"/>
    </source>
</evidence>
<accession>A0A2U2DL48</accession>
<name>A0A2U2DL48_9HYPH</name>
<organism evidence="1 2">
    <name type="scientific">Metarhizobium album</name>
    <dbReference type="NCBI Taxonomy" id="2182425"/>
    <lineage>
        <taxon>Bacteria</taxon>
        <taxon>Pseudomonadati</taxon>
        <taxon>Pseudomonadota</taxon>
        <taxon>Alphaproteobacteria</taxon>
        <taxon>Hyphomicrobiales</taxon>
        <taxon>Rhizobiaceae</taxon>
        <taxon>Metarhizobium</taxon>
    </lineage>
</organism>
<protein>
    <submittedName>
        <fullName evidence="1">Uncharacterized protein</fullName>
    </submittedName>
</protein>
<evidence type="ECO:0000313" key="2">
    <source>
        <dbReference type="Proteomes" id="UP000245252"/>
    </source>
</evidence>
<sequence>MALTMGKAWLAAGSKHDCIPSYRNHDIVRFGYLALAERDLFDAASHAQQVLFVIRNGKSNITQLPLLL</sequence>
<comment type="caution">
    <text evidence="1">The sequence shown here is derived from an EMBL/GenBank/DDBJ whole genome shotgun (WGS) entry which is preliminary data.</text>
</comment>
<proteinExistence type="predicted"/>